<dbReference type="GO" id="GO:0006420">
    <property type="term" value="P:arginyl-tRNA aminoacylation"/>
    <property type="evidence" value="ECO:0007669"/>
    <property type="project" value="InterPro"/>
</dbReference>
<dbReference type="InterPro" id="IPR015944">
    <property type="entry name" value="Gly-tRNA-synth_bsu"/>
</dbReference>
<dbReference type="EMBL" id="METP01000059">
    <property type="protein sequence ID" value="OGC03185.1"/>
    <property type="molecule type" value="Genomic_DNA"/>
</dbReference>
<dbReference type="EC" id="6.1.1.14" evidence="10"/>
<evidence type="ECO:0000313" key="12">
    <source>
        <dbReference type="EMBL" id="OGC03185.1"/>
    </source>
</evidence>
<gene>
    <name evidence="10" type="primary">glyS</name>
    <name evidence="12" type="ORF">A3H38_00230</name>
</gene>
<evidence type="ECO:0000256" key="7">
    <source>
        <dbReference type="ARBA" id="ARBA00022917"/>
    </source>
</evidence>
<name>A0A1F4R4I9_UNCSA</name>
<protein>
    <recommendedName>
        <fullName evidence="10">Glycine--tRNA ligase beta subunit</fullName>
        <ecNumber evidence="10">6.1.1.14</ecNumber>
    </recommendedName>
    <alternativeName>
        <fullName evidence="10">Glycyl-tRNA synthetase beta subunit</fullName>
        <shortName evidence="10">GlyRS</shortName>
    </alternativeName>
</protein>
<dbReference type="InterPro" id="IPR008909">
    <property type="entry name" value="DALR_anticod-bd"/>
</dbReference>
<evidence type="ECO:0000256" key="10">
    <source>
        <dbReference type="HAMAP-Rule" id="MF_00255"/>
    </source>
</evidence>
<accession>A0A1F4R4I9</accession>
<evidence type="ECO:0000256" key="2">
    <source>
        <dbReference type="ARBA" id="ARBA00008226"/>
    </source>
</evidence>
<evidence type="ECO:0000256" key="4">
    <source>
        <dbReference type="ARBA" id="ARBA00022598"/>
    </source>
</evidence>
<dbReference type="NCBIfam" id="TIGR00211">
    <property type="entry name" value="glyS"/>
    <property type="match status" value="1"/>
</dbReference>
<evidence type="ECO:0000256" key="9">
    <source>
        <dbReference type="ARBA" id="ARBA00047937"/>
    </source>
</evidence>
<dbReference type="Proteomes" id="UP000176938">
    <property type="component" value="Unassembled WGS sequence"/>
</dbReference>
<proteinExistence type="inferred from homology"/>
<dbReference type="GO" id="GO:0004814">
    <property type="term" value="F:arginine-tRNA ligase activity"/>
    <property type="evidence" value="ECO:0007669"/>
    <property type="project" value="InterPro"/>
</dbReference>
<keyword evidence="4 10" id="KW-0436">Ligase</keyword>
<dbReference type="GO" id="GO:0006426">
    <property type="term" value="P:glycyl-tRNA aminoacylation"/>
    <property type="evidence" value="ECO:0007669"/>
    <property type="project" value="UniProtKB-UniRule"/>
</dbReference>
<reference evidence="12 13" key="1">
    <citation type="journal article" date="2016" name="Nat. Commun.">
        <title>Thousands of microbial genomes shed light on interconnected biogeochemical processes in an aquifer system.</title>
        <authorList>
            <person name="Anantharaman K."/>
            <person name="Brown C.T."/>
            <person name="Hug L.A."/>
            <person name="Sharon I."/>
            <person name="Castelle C.J."/>
            <person name="Probst A.J."/>
            <person name="Thomas B.C."/>
            <person name="Singh A."/>
            <person name="Wilkins M.J."/>
            <person name="Karaoz U."/>
            <person name="Brodie E.L."/>
            <person name="Williams K.H."/>
            <person name="Hubbard S.S."/>
            <person name="Banfield J.F."/>
        </authorList>
    </citation>
    <scope>NUCLEOTIDE SEQUENCE [LARGE SCALE GENOMIC DNA]</scope>
</reference>
<organism evidence="12 13">
    <name type="scientific">candidate division WOR-1 bacterium RIFCSPLOWO2_02_FULL_46_20</name>
    <dbReference type="NCBI Taxonomy" id="1802567"/>
    <lineage>
        <taxon>Bacteria</taxon>
        <taxon>Bacillati</taxon>
        <taxon>Saganbacteria</taxon>
    </lineage>
</organism>
<dbReference type="AlphaFoldDB" id="A0A1F4R4I9"/>
<dbReference type="GO" id="GO:0005524">
    <property type="term" value="F:ATP binding"/>
    <property type="evidence" value="ECO:0007669"/>
    <property type="project" value="UniProtKB-UniRule"/>
</dbReference>
<dbReference type="InterPro" id="IPR006194">
    <property type="entry name" value="Gly-tRNA-synth_heterodimer"/>
</dbReference>
<evidence type="ECO:0000256" key="8">
    <source>
        <dbReference type="ARBA" id="ARBA00023146"/>
    </source>
</evidence>
<evidence type="ECO:0000259" key="11">
    <source>
        <dbReference type="Pfam" id="PF05746"/>
    </source>
</evidence>
<comment type="caution">
    <text evidence="12">The sequence shown here is derived from an EMBL/GenBank/DDBJ whole genome shotgun (WGS) entry which is preliminary data.</text>
</comment>
<evidence type="ECO:0000256" key="6">
    <source>
        <dbReference type="ARBA" id="ARBA00022840"/>
    </source>
</evidence>
<dbReference type="PANTHER" id="PTHR30075">
    <property type="entry name" value="GLYCYL-TRNA SYNTHETASE"/>
    <property type="match status" value="1"/>
</dbReference>
<comment type="catalytic activity">
    <reaction evidence="9 10">
        <text>tRNA(Gly) + glycine + ATP = glycyl-tRNA(Gly) + AMP + diphosphate</text>
        <dbReference type="Rhea" id="RHEA:16013"/>
        <dbReference type="Rhea" id="RHEA-COMP:9664"/>
        <dbReference type="Rhea" id="RHEA-COMP:9683"/>
        <dbReference type="ChEBI" id="CHEBI:30616"/>
        <dbReference type="ChEBI" id="CHEBI:33019"/>
        <dbReference type="ChEBI" id="CHEBI:57305"/>
        <dbReference type="ChEBI" id="CHEBI:78442"/>
        <dbReference type="ChEBI" id="CHEBI:78522"/>
        <dbReference type="ChEBI" id="CHEBI:456215"/>
        <dbReference type="EC" id="6.1.1.14"/>
    </reaction>
</comment>
<keyword evidence="5 10" id="KW-0547">Nucleotide-binding</keyword>
<dbReference type="GO" id="GO:0005829">
    <property type="term" value="C:cytosol"/>
    <property type="evidence" value="ECO:0007669"/>
    <property type="project" value="TreeGrafter"/>
</dbReference>
<keyword evidence="6 10" id="KW-0067">ATP-binding</keyword>
<dbReference type="HAMAP" id="MF_00255">
    <property type="entry name" value="Gly_tRNA_synth_beta"/>
    <property type="match status" value="1"/>
</dbReference>
<dbReference type="GO" id="GO:0004820">
    <property type="term" value="F:glycine-tRNA ligase activity"/>
    <property type="evidence" value="ECO:0007669"/>
    <property type="project" value="UniProtKB-UniRule"/>
</dbReference>
<evidence type="ECO:0000256" key="5">
    <source>
        <dbReference type="ARBA" id="ARBA00022741"/>
    </source>
</evidence>
<dbReference type="SUPFAM" id="SSF109604">
    <property type="entry name" value="HD-domain/PDEase-like"/>
    <property type="match status" value="1"/>
</dbReference>
<evidence type="ECO:0000256" key="3">
    <source>
        <dbReference type="ARBA" id="ARBA00022490"/>
    </source>
</evidence>
<dbReference type="PROSITE" id="PS50861">
    <property type="entry name" value="AA_TRNA_LIGASE_II_GLYAB"/>
    <property type="match status" value="1"/>
</dbReference>
<dbReference type="Pfam" id="PF05746">
    <property type="entry name" value="DALR_1"/>
    <property type="match status" value="1"/>
</dbReference>
<comment type="similarity">
    <text evidence="2 10">Belongs to the class-II aminoacyl-tRNA synthetase family.</text>
</comment>
<keyword evidence="3 10" id="KW-0963">Cytoplasm</keyword>
<evidence type="ECO:0000256" key="1">
    <source>
        <dbReference type="ARBA" id="ARBA00004496"/>
    </source>
</evidence>
<comment type="subcellular location">
    <subcellularLocation>
        <location evidence="1 10">Cytoplasm</location>
    </subcellularLocation>
</comment>
<dbReference type="PANTHER" id="PTHR30075:SF2">
    <property type="entry name" value="GLYCINE--TRNA LIGASE, CHLOROPLASTIC_MITOCHONDRIAL 2"/>
    <property type="match status" value="1"/>
</dbReference>
<comment type="subunit">
    <text evidence="10">Tetramer of two alpha and two beta subunits.</text>
</comment>
<feature type="domain" description="DALR anticodon binding" evidence="11">
    <location>
        <begin position="598"/>
        <end position="674"/>
    </location>
</feature>
<sequence length="690" mass="76637">MLNALLEIGCEEIPARFMPDFLADLKNKAVEKLQQERVSFSDVKTLGTYRRLTLIIEDLTKKQADLSEEVKGPPADRAFDPSGRPTQAALGFAASQKVSVDDLIVKTVGGKNYVFANIVKKGKSTEKVLAEIFPAIINSLCQPLAMRWGDVDFKFIRPIHWIVALCGAKVVKFKLAGITSGNKTSSHRFGNNVGTGLVPVRTNGQPRGLSLRSYKKFLLKLGVIVDQEERKGKIRQMVEAAAQKIGASALIEVDLLDEVTYLVENPIVYVGKLNAEFLKIPQDVLITSMKKNQKYFPLIDQSGKLQAKFVVVTDGCKNKGVVEGNQKVISARLADAKFFFEDDIKLPLKGRLAELERIAFFEKLGTMADKVNRVIKLAEWIGKRLKCDEASLKTIKRIAQLSKADLTTKMVYEFPVLQGIMGREYALLSGEGPKVARGIAEHYLPRFAGDKLPQSIEGIVVALADRLDTLVGCFSIGAIPTGSVDPYGLRRAVNGIIRIILDKKIDLLLDELIEHGGGAVTVQRQLLAFIGGRLKPILLEKGIRYDIVEAALANFNDILDAVEKAEALTQAGRQKWFAGVVKSAERVARISKDVPCEEVVASDLVEKEEKELFDLYMKVNWEVGEAINKEEWARAVQSLVKLTDPLESFFDKVLVMHKDERIKLNRLALLKSLERMYFRVADFSKVVLPG</sequence>
<evidence type="ECO:0000313" key="13">
    <source>
        <dbReference type="Proteomes" id="UP000176938"/>
    </source>
</evidence>
<keyword evidence="7 10" id="KW-0648">Protein biosynthesis</keyword>
<keyword evidence="8 10" id="KW-0030">Aminoacyl-tRNA synthetase</keyword>
<dbReference type="PRINTS" id="PR01045">
    <property type="entry name" value="TRNASYNTHGB"/>
</dbReference>
<dbReference type="Pfam" id="PF02092">
    <property type="entry name" value="tRNA_synt_2f"/>
    <property type="match status" value="1"/>
</dbReference>